<evidence type="ECO:0000313" key="2">
    <source>
        <dbReference type="EMBL" id="OWZ21078.1"/>
    </source>
</evidence>
<dbReference type="AlphaFoldDB" id="A0A225WVH5"/>
<comment type="caution">
    <text evidence="2">The sequence shown here is derived from an EMBL/GenBank/DDBJ whole genome shotgun (WGS) entry which is preliminary data.</text>
</comment>
<accession>A0A225WVH5</accession>
<dbReference type="InterPro" id="IPR025202">
    <property type="entry name" value="PLD-like_dom"/>
</dbReference>
<dbReference type="InterPro" id="IPR001736">
    <property type="entry name" value="PLipase_D/transphosphatidylase"/>
</dbReference>
<dbReference type="SUPFAM" id="SSF56024">
    <property type="entry name" value="Phospholipase D/nuclease"/>
    <property type="match status" value="1"/>
</dbReference>
<reference evidence="3" key="1">
    <citation type="submission" date="2017-03" db="EMBL/GenBank/DDBJ databases">
        <title>Phytopthora megakarya and P. palmivora, two closely related causual agents of cacao black pod achieved similar genome size and gene model numbers by different mechanisms.</title>
        <authorList>
            <person name="Ali S."/>
            <person name="Shao J."/>
            <person name="Larry D.J."/>
            <person name="Kronmiller B."/>
            <person name="Shen D."/>
            <person name="Strem M.D."/>
            <person name="Melnick R.L."/>
            <person name="Guiltinan M.J."/>
            <person name="Tyler B.M."/>
            <person name="Meinhardt L.W."/>
            <person name="Bailey B.A."/>
        </authorList>
    </citation>
    <scope>NUCLEOTIDE SEQUENCE [LARGE SCALE GENOMIC DNA]</scope>
    <source>
        <strain evidence="3">zdho120</strain>
    </source>
</reference>
<evidence type="ECO:0000259" key="1">
    <source>
        <dbReference type="PROSITE" id="PS50035"/>
    </source>
</evidence>
<dbReference type="PROSITE" id="PS50035">
    <property type="entry name" value="PLD"/>
    <property type="match status" value="1"/>
</dbReference>
<dbReference type="EMBL" id="NBNE01000260">
    <property type="protein sequence ID" value="OWZ21078.1"/>
    <property type="molecule type" value="Genomic_DNA"/>
</dbReference>
<sequence>MAVGPFEYPVLKSLLEKGAEIWAQKSGKTQHQKMLIPDDIVVMSGSANPSKAGLENSFESLTYHFDAEESTFGFHSYQCLLTMNMCS</sequence>
<dbReference type="Pfam" id="PF13091">
    <property type="entry name" value="PLDc_2"/>
    <property type="match status" value="1"/>
</dbReference>
<dbReference type="GO" id="GO:0003824">
    <property type="term" value="F:catalytic activity"/>
    <property type="evidence" value="ECO:0007669"/>
    <property type="project" value="InterPro"/>
</dbReference>
<organism evidence="2 3">
    <name type="scientific">Phytophthora megakarya</name>
    <dbReference type="NCBI Taxonomy" id="4795"/>
    <lineage>
        <taxon>Eukaryota</taxon>
        <taxon>Sar</taxon>
        <taxon>Stramenopiles</taxon>
        <taxon>Oomycota</taxon>
        <taxon>Peronosporomycetes</taxon>
        <taxon>Peronosporales</taxon>
        <taxon>Peronosporaceae</taxon>
        <taxon>Phytophthora</taxon>
    </lineage>
</organism>
<gene>
    <name evidence="2" type="ORF">PHMEG_0004413</name>
</gene>
<proteinExistence type="predicted"/>
<protein>
    <recommendedName>
        <fullName evidence="1">PLD phosphodiesterase domain-containing protein</fullName>
    </recommendedName>
</protein>
<evidence type="ECO:0000313" key="3">
    <source>
        <dbReference type="Proteomes" id="UP000198211"/>
    </source>
</evidence>
<feature type="domain" description="PLD phosphodiesterase" evidence="1">
    <location>
        <begin position="26"/>
        <end position="53"/>
    </location>
</feature>
<dbReference type="OrthoDB" id="145489at2759"/>
<dbReference type="Proteomes" id="UP000198211">
    <property type="component" value="Unassembled WGS sequence"/>
</dbReference>
<name>A0A225WVH5_9STRA</name>
<dbReference type="Gene3D" id="3.30.870.10">
    <property type="entry name" value="Endonuclease Chain A"/>
    <property type="match status" value="1"/>
</dbReference>
<keyword evidence="3" id="KW-1185">Reference proteome</keyword>